<evidence type="ECO:0000313" key="6">
    <source>
        <dbReference type="EMBL" id="KAG7044924.1"/>
    </source>
</evidence>
<feature type="compositionally biased region" description="Acidic residues" evidence="4">
    <location>
        <begin position="114"/>
        <end position="124"/>
    </location>
</feature>
<dbReference type="InterPro" id="IPR051219">
    <property type="entry name" value="Heterochromatin_chromo-domain"/>
</dbReference>
<sequence>MSVPLVFKGREVAMTQNELAASSAAAKANGAEDEDEDDLIPKIESDLVEPAGALEKSASRKRQSSQPATSKASKRRKLLEGQEPLAGSAQSVRASIENRAAPAAKKGLPLDPLDTSDSEEEGNGPDEKGPSDTERDDDSPPPVQAPKKRGRPRKSSNAGSAKSKKSVGKPIAVGPVTKGNHGSPSIHSCFYNREGSSREKGSGLVMPNFKTALGLTPQQAVTTHDRGVARPKKATKKSPVKGTSSSPTYSEEFYVVEKIVGARVDPKTKVQMYMVKWKGYSANQNTWEPKGNLSKCAALIKSFNASQKKERGKK</sequence>
<dbReference type="PROSITE" id="PS50013">
    <property type="entry name" value="CHROMO_2"/>
    <property type="match status" value="1"/>
</dbReference>
<evidence type="ECO:0000256" key="3">
    <source>
        <dbReference type="ARBA" id="ARBA00023242"/>
    </source>
</evidence>
<dbReference type="SUPFAM" id="SSF54160">
    <property type="entry name" value="Chromo domain-like"/>
    <property type="match status" value="1"/>
</dbReference>
<comment type="caution">
    <text evidence="6">The sequence shown here is derived from an EMBL/GenBank/DDBJ whole genome shotgun (WGS) entry which is preliminary data.</text>
</comment>
<dbReference type="Pfam" id="PF00385">
    <property type="entry name" value="Chromo"/>
    <property type="match status" value="1"/>
</dbReference>
<comment type="subcellular location">
    <subcellularLocation>
        <location evidence="1">Nucleus</location>
    </subcellularLocation>
</comment>
<dbReference type="Proteomes" id="UP000699042">
    <property type="component" value="Unassembled WGS sequence"/>
</dbReference>
<feature type="domain" description="Chromo" evidence="5">
    <location>
        <begin position="254"/>
        <end position="314"/>
    </location>
</feature>
<evidence type="ECO:0000256" key="4">
    <source>
        <dbReference type="SAM" id="MobiDB-lite"/>
    </source>
</evidence>
<dbReference type="InterPro" id="IPR023779">
    <property type="entry name" value="Chromodomain_CS"/>
</dbReference>
<name>A0A9P7QYG6_9PEZI</name>
<dbReference type="InterPro" id="IPR023780">
    <property type="entry name" value="Chromo_domain"/>
</dbReference>
<feature type="compositionally biased region" description="Basic residues" evidence="4">
    <location>
        <begin position="229"/>
        <end position="239"/>
    </location>
</feature>
<dbReference type="Gene3D" id="2.40.50.40">
    <property type="match status" value="1"/>
</dbReference>
<dbReference type="CDD" id="cd00024">
    <property type="entry name" value="CD_CSD"/>
    <property type="match status" value="1"/>
</dbReference>
<dbReference type="EMBL" id="JAESDN010000010">
    <property type="protein sequence ID" value="KAG7044924.1"/>
    <property type="molecule type" value="Genomic_DNA"/>
</dbReference>
<comment type="subunit">
    <text evidence="2">Component of the NuA4 histone acetyltransferase complex.</text>
</comment>
<dbReference type="InterPro" id="IPR016197">
    <property type="entry name" value="Chromo-like_dom_sf"/>
</dbReference>
<evidence type="ECO:0000259" key="5">
    <source>
        <dbReference type="PROSITE" id="PS50013"/>
    </source>
</evidence>
<dbReference type="InterPro" id="IPR000953">
    <property type="entry name" value="Chromo/chromo_shadow_dom"/>
</dbReference>
<evidence type="ECO:0000313" key="7">
    <source>
        <dbReference type="Proteomes" id="UP000699042"/>
    </source>
</evidence>
<dbReference type="SMART" id="SM00298">
    <property type="entry name" value="CHROMO"/>
    <property type="match status" value="1"/>
</dbReference>
<dbReference type="PROSITE" id="PS00598">
    <property type="entry name" value="CHROMO_1"/>
    <property type="match status" value="1"/>
</dbReference>
<protein>
    <submittedName>
        <fullName evidence="6">Chromo domain-containing protein</fullName>
    </submittedName>
</protein>
<dbReference type="GO" id="GO:0006338">
    <property type="term" value="P:chromatin remodeling"/>
    <property type="evidence" value="ECO:0007669"/>
    <property type="project" value="UniProtKB-ARBA"/>
</dbReference>
<keyword evidence="3" id="KW-0539">Nucleus</keyword>
<feature type="region of interest" description="Disordered" evidence="4">
    <location>
        <begin position="44"/>
        <end position="247"/>
    </location>
</feature>
<evidence type="ECO:0000256" key="1">
    <source>
        <dbReference type="ARBA" id="ARBA00004123"/>
    </source>
</evidence>
<keyword evidence="7" id="KW-1185">Reference proteome</keyword>
<reference evidence="6" key="1">
    <citation type="submission" date="2021-05" db="EMBL/GenBank/DDBJ databases">
        <title>Comparative genomics of three Colletotrichum scovillei strains and genetic complementation revealed genes involved fungal growth and virulence on chili pepper.</title>
        <authorList>
            <person name="Hsieh D.-K."/>
            <person name="Chuang S.-C."/>
            <person name="Chen C.-Y."/>
            <person name="Chao Y.-T."/>
            <person name="Lu M.-Y.J."/>
            <person name="Lee M.-H."/>
            <person name="Shih M.-C."/>
        </authorList>
    </citation>
    <scope>NUCLEOTIDE SEQUENCE</scope>
    <source>
        <strain evidence="6">Coll-153</strain>
    </source>
</reference>
<dbReference type="GO" id="GO:0005634">
    <property type="term" value="C:nucleus"/>
    <property type="evidence" value="ECO:0007669"/>
    <property type="project" value="UniProtKB-SubCell"/>
</dbReference>
<proteinExistence type="predicted"/>
<evidence type="ECO:0000256" key="2">
    <source>
        <dbReference type="ARBA" id="ARBA00011353"/>
    </source>
</evidence>
<gene>
    <name evidence="6" type="ORF">JMJ77_004382</name>
</gene>
<accession>A0A9P7QYG6</accession>
<organism evidence="6 7">
    <name type="scientific">Colletotrichum scovillei</name>
    <dbReference type="NCBI Taxonomy" id="1209932"/>
    <lineage>
        <taxon>Eukaryota</taxon>
        <taxon>Fungi</taxon>
        <taxon>Dikarya</taxon>
        <taxon>Ascomycota</taxon>
        <taxon>Pezizomycotina</taxon>
        <taxon>Sordariomycetes</taxon>
        <taxon>Hypocreomycetidae</taxon>
        <taxon>Glomerellales</taxon>
        <taxon>Glomerellaceae</taxon>
        <taxon>Colletotrichum</taxon>
        <taxon>Colletotrichum acutatum species complex</taxon>
    </lineage>
</organism>
<dbReference type="PANTHER" id="PTHR22812">
    <property type="entry name" value="CHROMOBOX PROTEIN"/>
    <property type="match status" value="1"/>
</dbReference>
<dbReference type="AlphaFoldDB" id="A0A9P7QYG6"/>